<dbReference type="InterPro" id="IPR035965">
    <property type="entry name" value="PAS-like_dom_sf"/>
</dbReference>
<dbReference type="Proteomes" id="UP000291838">
    <property type="component" value="Unassembled WGS sequence"/>
</dbReference>
<evidence type="ECO:0000259" key="1">
    <source>
        <dbReference type="SMART" id="SM00091"/>
    </source>
</evidence>
<comment type="caution">
    <text evidence="2">The sequence shown here is derived from an EMBL/GenBank/DDBJ whole genome shotgun (WGS) entry which is preliminary data.</text>
</comment>
<dbReference type="Pfam" id="PF08448">
    <property type="entry name" value="PAS_4"/>
    <property type="match status" value="1"/>
</dbReference>
<dbReference type="OrthoDB" id="3782725at2"/>
<dbReference type="InterPro" id="IPR000014">
    <property type="entry name" value="PAS"/>
</dbReference>
<evidence type="ECO:0000313" key="2">
    <source>
        <dbReference type="EMBL" id="RYB88529.1"/>
    </source>
</evidence>
<dbReference type="CDD" id="cd00130">
    <property type="entry name" value="PAS"/>
    <property type="match status" value="1"/>
</dbReference>
<organism evidence="2 3">
    <name type="scientific">Nocardioides glacieisoli</name>
    <dbReference type="NCBI Taxonomy" id="1168730"/>
    <lineage>
        <taxon>Bacteria</taxon>
        <taxon>Bacillati</taxon>
        <taxon>Actinomycetota</taxon>
        <taxon>Actinomycetes</taxon>
        <taxon>Propionibacteriales</taxon>
        <taxon>Nocardioidaceae</taxon>
        <taxon>Nocardioides</taxon>
    </lineage>
</organism>
<dbReference type="SMART" id="SM00091">
    <property type="entry name" value="PAS"/>
    <property type="match status" value="1"/>
</dbReference>
<sequence length="151" mass="16434">MMGVSHDGPHGDLLRRLVDQLPGMVAYWDPDLRLVLANAAYCTFVGRPAEGLHGQHFSAVLGEEVYRANLPHLQGALSGEPQVFERTLSDGLGVTRHAEVSYGPDVVDGQVEGIFALITDVTPRVEAQRDLDEAQELAGLASWTFRPAEET</sequence>
<gene>
    <name evidence="2" type="ORF">EUA06_20555</name>
</gene>
<dbReference type="AlphaFoldDB" id="A0A4Q2RLR4"/>
<feature type="domain" description="PAS" evidence="1">
    <location>
        <begin position="12"/>
        <end position="78"/>
    </location>
</feature>
<dbReference type="NCBIfam" id="TIGR00229">
    <property type="entry name" value="sensory_box"/>
    <property type="match status" value="1"/>
</dbReference>
<dbReference type="EMBL" id="SDWS01000013">
    <property type="protein sequence ID" value="RYB88529.1"/>
    <property type="molecule type" value="Genomic_DNA"/>
</dbReference>
<dbReference type="InterPro" id="IPR013656">
    <property type="entry name" value="PAS_4"/>
</dbReference>
<accession>A0A4Q2RLR4</accession>
<name>A0A4Q2RLR4_9ACTN</name>
<protein>
    <submittedName>
        <fullName evidence="2">PAS domain S-box protein</fullName>
    </submittedName>
</protein>
<evidence type="ECO:0000313" key="3">
    <source>
        <dbReference type="Proteomes" id="UP000291838"/>
    </source>
</evidence>
<dbReference type="Gene3D" id="3.30.450.20">
    <property type="entry name" value="PAS domain"/>
    <property type="match status" value="1"/>
</dbReference>
<reference evidence="2 3" key="1">
    <citation type="submission" date="2019-01" db="EMBL/GenBank/DDBJ databases">
        <title>Novel species of Nocardioides.</title>
        <authorList>
            <person name="Liu Q."/>
            <person name="Xin Y.-H."/>
        </authorList>
    </citation>
    <scope>NUCLEOTIDE SEQUENCE [LARGE SCALE GENOMIC DNA]</scope>
    <source>
        <strain evidence="2 3">HLT3-15</strain>
    </source>
</reference>
<proteinExistence type="predicted"/>
<dbReference type="SUPFAM" id="SSF55785">
    <property type="entry name" value="PYP-like sensor domain (PAS domain)"/>
    <property type="match status" value="1"/>
</dbReference>
<keyword evidence="3" id="KW-1185">Reference proteome</keyword>